<evidence type="ECO:0000256" key="2">
    <source>
        <dbReference type="SAM" id="SignalP"/>
    </source>
</evidence>
<protein>
    <submittedName>
        <fullName evidence="5">Heparinase II/III-like protein</fullName>
    </submittedName>
</protein>
<evidence type="ECO:0000313" key="5">
    <source>
        <dbReference type="EMBL" id="TWI44087.1"/>
    </source>
</evidence>
<keyword evidence="2" id="KW-0732">Signal</keyword>
<dbReference type="GO" id="GO:0030313">
    <property type="term" value="C:cell envelope"/>
    <property type="evidence" value="ECO:0007669"/>
    <property type="project" value="UniProtKB-SubCell"/>
</dbReference>
<reference evidence="5" key="2">
    <citation type="submission" date="2019-07" db="EMBL/GenBank/DDBJ databases">
        <authorList>
            <person name="Whitman W."/>
            <person name="Huntemann M."/>
            <person name="Clum A."/>
            <person name="Pillay M."/>
            <person name="Palaniappan K."/>
            <person name="Varghese N."/>
            <person name="Mikhailova N."/>
            <person name="Stamatis D."/>
            <person name="Reddy T."/>
            <person name="Daum C."/>
            <person name="Shapiro N."/>
            <person name="Ivanova N."/>
            <person name="Kyrpides N."/>
            <person name="Woyke T."/>
        </authorList>
    </citation>
    <scope>NUCLEOTIDE SEQUENCE</scope>
    <source>
        <strain evidence="5">CGMCC 1.10685</strain>
    </source>
</reference>
<feature type="domain" description="Heparinase II/III-like C-terminal" evidence="3">
    <location>
        <begin position="615"/>
        <end position="730"/>
    </location>
</feature>
<dbReference type="InterPro" id="IPR008929">
    <property type="entry name" value="Chondroitin_lyas"/>
</dbReference>
<evidence type="ECO:0000256" key="1">
    <source>
        <dbReference type="ARBA" id="ARBA00004196"/>
    </source>
</evidence>
<evidence type="ECO:0000259" key="3">
    <source>
        <dbReference type="Pfam" id="PF07940"/>
    </source>
</evidence>
<name>A0A562PI46_9BURK</name>
<proteinExistence type="predicted"/>
<evidence type="ECO:0000313" key="4">
    <source>
        <dbReference type="EMBL" id="QGZ42811.1"/>
    </source>
</evidence>
<dbReference type="Pfam" id="PF07940">
    <property type="entry name" value="Hepar_II_III_C"/>
    <property type="match status" value="1"/>
</dbReference>
<dbReference type="InterPro" id="IPR012480">
    <property type="entry name" value="Hepar_II_III_C"/>
</dbReference>
<dbReference type="OrthoDB" id="9147455at2"/>
<dbReference type="AlphaFoldDB" id="A0A562PI46"/>
<reference evidence="4 7" key="3">
    <citation type="submission" date="2019-12" db="EMBL/GenBank/DDBJ databases">
        <title>Draft Genome Sequences of Six Type Strains of the Genus Massilia.</title>
        <authorList>
            <person name="Miess H."/>
            <person name="Frediansyah A."/>
            <person name="Goeker M."/>
            <person name="Gross H."/>
        </authorList>
    </citation>
    <scope>NUCLEOTIDE SEQUENCE [LARGE SCALE GENOMIC DNA]</scope>
    <source>
        <strain evidence="4 7">DSM 26639</strain>
    </source>
</reference>
<dbReference type="Gene3D" id="2.70.98.70">
    <property type="match status" value="1"/>
</dbReference>
<dbReference type="Proteomes" id="UP000437862">
    <property type="component" value="Chromosome"/>
</dbReference>
<dbReference type="EMBL" id="CP046904">
    <property type="protein sequence ID" value="QGZ42811.1"/>
    <property type="molecule type" value="Genomic_DNA"/>
</dbReference>
<dbReference type="Proteomes" id="UP000315112">
    <property type="component" value="Unassembled WGS sequence"/>
</dbReference>
<comment type="subcellular location">
    <subcellularLocation>
        <location evidence="1">Cell envelope</location>
    </subcellularLocation>
</comment>
<evidence type="ECO:0000313" key="7">
    <source>
        <dbReference type="Proteomes" id="UP000437862"/>
    </source>
</evidence>
<reference evidence="5 6" key="1">
    <citation type="journal article" date="2015" name="Stand. Genomic Sci.">
        <title>Genomic Encyclopedia of Bacterial and Archaeal Type Strains, Phase III: the genomes of soil and plant-associated and newly described type strains.</title>
        <authorList>
            <person name="Whitman W.B."/>
            <person name="Woyke T."/>
            <person name="Klenk H.P."/>
            <person name="Zhou Y."/>
            <person name="Lilburn T.G."/>
            <person name="Beck B.J."/>
            <person name="De Vos P."/>
            <person name="Vandamme P."/>
            <person name="Eisen J.A."/>
            <person name="Garrity G."/>
            <person name="Hugenholtz P."/>
            <person name="Kyrpides N.C."/>
        </authorList>
    </citation>
    <scope>NUCLEOTIDE SEQUENCE [LARGE SCALE GENOMIC DNA]</scope>
    <source>
        <strain evidence="5 6">CGMCC 1.10685</strain>
    </source>
</reference>
<dbReference type="SUPFAM" id="SSF48230">
    <property type="entry name" value="Chondroitin AC/alginate lyase"/>
    <property type="match status" value="1"/>
</dbReference>
<dbReference type="EMBL" id="VLKW01000010">
    <property type="protein sequence ID" value="TWI44087.1"/>
    <property type="molecule type" value="Genomic_DNA"/>
</dbReference>
<dbReference type="Gene3D" id="1.50.10.100">
    <property type="entry name" value="Chondroitin AC/alginate lyase"/>
    <property type="match status" value="1"/>
</dbReference>
<dbReference type="RefSeq" id="WP_145879617.1">
    <property type="nucleotide sequence ID" value="NZ_CP046904.1"/>
</dbReference>
<gene>
    <name evidence="4" type="ORF">GO485_29745</name>
    <name evidence="5" type="ORF">IP92_04606</name>
</gene>
<accession>A0A562PI46</accession>
<feature type="signal peptide" evidence="2">
    <location>
        <begin position="1"/>
        <end position="26"/>
    </location>
</feature>
<keyword evidence="7" id="KW-1185">Reference proteome</keyword>
<organism evidence="5 6">
    <name type="scientific">Pseudoduganella flava</name>
    <dbReference type="NCBI Taxonomy" id="871742"/>
    <lineage>
        <taxon>Bacteria</taxon>
        <taxon>Pseudomonadati</taxon>
        <taxon>Pseudomonadota</taxon>
        <taxon>Betaproteobacteria</taxon>
        <taxon>Burkholderiales</taxon>
        <taxon>Oxalobacteraceae</taxon>
        <taxon>Telluria group</taxon>
        <taxon>Pseudoduganella</taxon>
    </lineage>
</organism>
<sequence>MHLKPVLRALLATTAGLALYAPCAHAAETSIARPFLYATPADIEALKKKLPTRPDMPKTGAIHLRIKPTLLGATDPAGSVIFGDFNKQGALSIRYLKDADGQTATNIQARLVKADGTEAFNLGWRVPTDGELRLIIRYDAAGTVRIYVNGSATAVDCGKELKCDNTGWKPAAQNYYFVGRKGQQIAEFYVEDSATQTRVWDGTNIDWEVGAAYFDLADHIGPGVAKDASGCKIESMPSGATDVCNVAKAGRVAIADTAQNLAFAYRLTGDPVYWDAAKNYVDVILKMANYNEYDANGKVVNTGFTVGGEWAQSARVAALGILYDWFYDLWSEARRAEIRKAIADNIRADDPKGMMDLIGMNCGPNGKLTQPTEANWTELKCVTDPDIARYYIMGHNASAMAGTAIGLLAIVDDDARVRPLLDQIYGHLVNGLLPARKDISIDGGHHTLFSYGSTVGEVIERLIMWRRARAAHGQASPELEQDWIPRLVFPFIDGLRADGTYPASGDYFATTVDGNNIGYMALAAATSAKFTVPGSTLENARGIATAFYEDQIAGKRSRANAQALWDALYFPGTKAARVTLDPTTRKLASHYSIAGNVFMRNSWDFANAALLDFKSTSFASENHQHLDQNSFSLYYKGPLLLDSGYGNYGTAHWHNYYRRTIAHNTIVVHDPAESYTYRDEGKTVPASNDGGQWFTCEANVDNGGKAYPTREEIKSRNGNVLDGVDEFEDGYTYSYVSANAGKAYLSPSRCHQAPDAKGSIAHRYRLHPQDGFRRQIVYLRAKDKRTGADLPPTILVYDRVNSPYKLPAVSLLHTAKMPRTFQKPTPSDTSASRYTVPGPKNAPLVVRNDDAMVTIEPLLPARAYVTLAGGAPGDGSSCAAPATNTSTDNCRFTVRDANGVWTNYPVEPADAKETPDFGAWRIEIGGVPETTRDDAQYQYFLNVMRVAEHDLRDDAPQDNQAVLLPIVAGGTHAVQLDRETAESPVVVFNGNFPDAEEYQWKPAADCTSTPFIAIGGVPNATYGQSYSNGVCILKRGGTGVQLKSSAKGVIQRLPAL</sequence>
<dbReference type="GO" id="GO:0016829">
    <property type="term" value="F:lyase activity"/>
    <property type="evidence" value="ECO:0007669"/>
    <property type="project" value="InterPro"/>
</dbReference>
<feature type="chain" id="PRO_5044617740" evidence="2">
    <location>
        <begin position="27"/>
        <end position="1056"/>
    </location>
</feature>
<evidence type="ECO:0000313" key="6">
    <source>
        <dbReference type="Proteomes" id="UP000315112"/>
    </source>
</evidence>